<dbReference type="InterPro" id="IPR000555">
    <property type="entry name" value="JAMM/MPN+_dom"/>
</dbReference>
<keyword evidence="4" id="KW-0862">Zinc</keyword>
<dbReference type="GO" id="GO:0008270">
    <property type="term" value="F:zinc ion binding"/>
    <property type="evidence" value="ECO:0007669"/>
    <property type="project" value="TreeGrafter"/>
</dbReference>
<dbReference type="Gene3D" id="3.40.140.10">
    <property type="entry name" value="Cytidine Deaminase, domain 2"/>
    <property type="match status" value="1"/>
</dbReference>
<keyword evidence="1" id="KW-0645">Protease</keyword>
<evidence type="ECO:0000256" key="2">
    <source>
        <dbReference type="ARBA" id="ARBA00022723"/>
    </source>
</evidence>
<sequence length="138" mass="15586">MILIPPNLDNCICTWLESLYPEEGCGLLLGELTETGARAIEAWPAENTWTGDKKTRFEIAPEAMFRAQKTARERGLEIIGVYHSHPDHPAIPSSTDRELAWPGYSYVIVSIGNGKAIEARSWRLDENERFQEEAIERA</sequence>
<dbReference type="Proteomes" id="UP001328733">
    <property type="component" value="Unassembled WGS sequence"/>
</dbReference>
<dbReference type="InterPro" id="IPR037518">
    <property type="entry name" value="MPN"/>
</dbReference>
<name>A0AAW9QUF9_9CHRO</name>
<dbReference type="InterPro" id="IPR028090">
    <property type="entry name" value="JAB_dom_prok"/>
</dbReference>
<dbReference type="SMART" id="SM00232">
    <property type="entry name" value="JAB_MPN"/>
    <property type="match status" value="1"/>
</dbReference>
<dbReference type="GO" id="GO:0006508">
    <property type="term" value="P:proteolysis"/>
    <property type="evidence" value="ECO:0007669"/>
    <property type="project" value="UniProtKB-KW"/>
</dbReference>
<dbReference type="PROSITE" id="PS50249">
    <property type="entry name" value="MPN"/>
    <property type="match status" value="1"/>
</dbReference>
<evidence type="ECO:0000313" key="8">
    <source>
        <dbReference type="Proteomes" id="UP001328733"/>
    </source>
</evidence>
<reference evidence="7 8" key="1">
    <citation type="submission" date="2024-01" db="EMBL/GenBank/DDBJ databases">
        <title>Genomic insights into the taxonomy and metabolism of the cyanobacterium Pannus brasiliensis CCIBt3594.</title>
        <authorList>
            <person name="Machado M."/>
            <person name="Botero N.B."/>
            <person name="Andreote A.P.D."/>
            <person name="Feitosa A.M.T."/>
            <person name="Popin R."/>
            <person name="Sivonen K."/>
            <person name="Fiore M.F."/>
        </authorList>
    </citation>
    <scope>NUCLEOTIDE SEQUENCE [LARGE SCALE GENOMIC DNA]</scope>
    <source>
        <strain evidence="7 8">CCIBt3594</strain>
    </source>
</reference>
<feature type="domain" description="MPN" evidence="6">
    <location>
        <begin position="1"/>
        <end position="138"/>
    </location>
</feature>
<keyword evidence="2" id="KW-0479">Metal-binding</keyword>
<comment type="caution">
    <text evidence="7">The sequence shown here is derived from an EMBL/GenBank/DDBJ whole genome shotgun (WGS) entry which is preliminary data.</text>
</comment>
<dbReference type="FunFam" id="3.40.140.10:FF:000085">
    <property type="entry name" value="Mov34/MPN/PAD-1 family protein"/>
    <property type="match status" value="1"/>
</dbReference>
<dbReference type="CDD" id="cd08070">
    <property type="entry name" value="MPN_like"/>
    <property type="match status" value="1"/>
</dbReference>
<dbReference type="RefSeq" id="WP_332864489.1">
    <property type="nucleotide sequence ID" value="NZ_JBAFSM010000012.1"/>
</dbReference>
<dbReference type="InterPro" id="IPR051929">
    <property type="entry name" value="VirAsm_ModProt"/>
</dbReference>
<accession>A0AAW9QUF9</accession>
<evidence type="ECO:0000256" key="3">
    <source>
        <dbReference type="ARBA" id="ARBA00022801"/>
    </source>
</evidence>
<dbReference type="EMBL" id="JBAFSM010000012">
    <property type="protein sequence ID" value="MEG3437003.1"/>
    <property type="molecule type" value="Genomic_DNA"/>
</dbReference>
<evidence type="ECO:0000256" key="5">
    <source>
        <dbReference type="ARBA" id="ARBA00023049"/>
    </source>
</evidence>
<dbReference type="GO" id="GO:0008235">
    <property type="term" value="F:metalloexopeptidase activity"/>
    <property type="evidence" value="ECO:0007669"/>
    <property type="project" value="TreeGrafter"/>
</dbReference>
<keyword evidence="5" id="KW-0482">Metalloprotease</keyword>
<keyword evidence="8" id="KW-1185">Reference proteome</keyword>
<gene>
    <name evidence="7" type="ORF">V0288_07710</name>
</gene>
<dbReference type="AlphaFoldDB" id="A0AAW9QUF9"/>
<evidence type="ECO:0000256" key="4">
    <source>
        <dbReference type="ARBA" id="ARBA00022833"/>
    </source>
</evidence>
<dbReference type="PANTHER" id="PTHR34858">
    <property type="entry name" value="CYSO-CYSTEINE PEPTIDASE"/>
    <property type="match status" value="1"/>
</dbReference>
<evidence type="ECO:0000256" key="1">
    <source>
        <dbReference type="ARBA" id="ARBA00022670"/>
    </source>
</evidence>
<proteinExistence type="predicted"/>
<organism evidence="7 8">
    <name type="scientific">Pannus brasiliensis CCIBt3594</name>
    <dbReference type="NCBI Taxonomy" id="1427578"/>
    <lineage>
        <taxon>Bacteria</taxon>
        <taxon>Bacillati</taxon>
        <taxon>Cyanobacteriota</taxon>
        <taxon>Cyanophyceae</taxon>
        <taxon>Oscillatoriophycideae</taxon>
        <taxon>Chroococcales</taxon>
        <taxon>Microcystaceae</taxon>
        <taxon>Pannus</taxon>
    </lineage>
</organism>
<evidence type="ECO:0000313" key="7">
    <source>
        <dbReference type="EMBL" id="MEG3437003.1"/>
    </source>
</evidence>
<dbReference type="PANTHER" id="PTHR34858:SF1">
    <property type="entry name" value="CYSO-CYSTEINE PEPTIDASE"/>
    <property type="match status" value="1"/>
</dbReference>
<evidence type="ECO:0000259" key="6">
    <source>
        <dbReference type="PROSITE" id="PS50249"/>
    </source>
</evidence>
<protein>
    <submittedName>
        <fullName evidence="7">M67 family metallopeptidase</fullName>
    </submittedName>
</protein>
<dbReference type="SUPFAM" id="SSF102712">
    <property type="entry name" value="JAB1/MPN domain"/>
    <property type="match status" value="1"/>
</dbReference>
<dbReference type="Pfam" id="PF14464">
    <property type="entry name" value="Prok-JAB"/>
    <property type="match status" value="1"/>
</dbReference>
<keyword evidence="3" id="KW-0378">Hydrolase</keyword>